<name>A0A445MZZ1_9BACT</name>
<dbReference type="Pfam" id="PF01451">
    <property type="entry name" value="LMWPc"/>
    <property type="match status" value="1"/>
</dbReference>
<dbReference type="EMBL" id="OJIN01000184">
    <property type="protein sequence ID" value="SPD75068.1"/>
    <property type="molecule type" value="Genomic_DNA"/>
</dbReference>
<dbReference type="Gene3D" id="3.40.50.360">
    <property type="match status" value="1"/>
</dbReference>
<sequence length="321" mass="35425">MLVLGLQGSPRRNGNTSKLLSSFLVEAQRLGAGIDIVDVPRRRINPCQECGNCERKGFCPIDDEMQGIYPLLRAADIVVMGTPVFFYGPTAQLKALIDRSQAMWSRRYVLNLEDPGRRWRQGVLLSVGATKGKDLFVGINLTSKYFFDAVGARYSNSLTYIKIEGPDDIKGHPSALEDARQLAESLVSPLLKRKKILFVCTENACRSQMAAAFAQYHGGGKVEADSAGSSPVNKINPVMDEVMRESGIDMAWRRPKSISESEKSMPPELIVTMGCQDACPMFPGAEIVSWDLPDPAGKPVEFMRGLRDDIERRVVGLLENV</sequence>
<evidence type="ECO:0000256" key="1">
    <source>
        <dbReference type="ARBA" id="ARBA00022630"/>
    </source>
</evidence>
<evidence type="ECO:0000256" key="2">
    <source>
        <dbReference type="ARBA" id="ARBA00022643"/>
    </source>
</evidence>
<dbReference type="PANTHER" id="PTHR43278:SF2">
    <property type="entry name" value="IRON-SULFUR FLAVOPROTEIN"/>
    <property type="match status" value="1"/>
</dbReference>
<keyword evidence="1" id="KW-0285">Flavoprotein</keyword>
<dbReference type="GO" id="GO:0016491">
    <property type="term" value="F:oxidoreductase activity"/>
    <property type="evidence" value="ECO:0007669"/>
    <property type="project" value="InterPro"/>
</dbReference>
<dbReference type="Pfam" id="PF03358">
    <property type="entry name" value="FMN_red"/>
    <property type="match status" value="1"/>
</dbReference>
<dbReference type="InterPro" id="IPR029039">
    <property type="entry name" value="Flavoprotein-like_sf"/>
</dbReference>
<protein>
    <recommendedName>
        <fullName evidence="3">Phosphotyrosine protein phosphatase I domain-containing protein</fullName>
    </recommendedName>
</protein>
<dbReference type="SUPFAM" id="SSF52218">
    <property type="entry name" value="Flavoproteins"/>
    <property type="match status" value="1"/>
</dbReference>
<dbReference type="InterPro" id="IPR005025">
    <property type="entry name" value="FMN_Rdtase-like_dom"/>
</dbReference>
<dbReference type="InterPro" id="IPR036196">
    <property type="entry name" value="Ptyr_pPase_sf"/>
</dbReference>
<dbReference type="CDD" id="cd16345">
    <property type="entry name" value="LMWP_ArsC"/>
    <property type="match status" value="1"/>
</dbReference>
<gene>
    <name evidence="4" type="ORF">PITCH_A420029</name>
</gene>
<feature type="domain" description="Phosphotyrosine protein phosphatase I" evidence="3">
    <location>
        <begin position="194"/>
        <end position="320"/>
    </location>
</feature>
<reference evidence="4" key="1">
    <citation type="submission" date="2018-01" db="EMBL/GenBank/DDBJ databases">
        <authorList>
            <person name="Regsiter A."/>
            <person name="William W."/>
        </authorList>
    </citation>
    <scope>NUCLEOTIDE SEQUENCE</scope>
    <source>
        <strain evidence="4">TRIP AH-1</strain>
    </source>
</reference>
<evidence type="ECO:0000259" key="3">
    <source>
        <dbReference type="SMART" id="SM00226"/>
    </source>
</evidence>
<organism evidence="4">
    <name type="scientific">uncultured Desulfobacterium sp</name>
    <dbReference type="NCBI Taxonomy" id="201089"/>
    <lineage>
        <taxon>Bacteria</taxon>
        <taxon>Pseudomonadati</taxon>
        <taxon>Thermodesulfobacteriota</taxon>
        <taxon>Desulfobacteria</taxon>
        <taxon>Desulfobacterales</taxon>
        <taxon>Desulfobacteriaceae</taxon>
        <taxon>Desulfobacterium</taxon>
        <taxon>environmental samples</taxon>
    </lineage>
</organism>
<keyword evidence="2" id="KW-0288">FMN</keyword>
<dbReference type="InterPro" id="IPR023485">
    <property type="entry name" value="Ptyr_pPase"/>
</dbReference>
<dbReference type="SMART" id="SM00226">
    <property type="entry name" value="LMWPc"/>
    <property type="match status" value="1"/>
</dbReference>
<dbReference type="Gene3D" id="3.40.50.2300">
    <property type="match status" value="1"/>
</dbReference>
<dbReference type="SUPFAM" id="SSF52788">
    <property type="entry name" value="Phosphotyrosine protein phosphatases I"/>
    <property type="match status" value="1"/>
</dbReference>
<dbReference type="AlphaFoldDB" id="A0A445MZZ1"/>
<evidence type="ECO:0000313" key="4">
    <source>
        <dbReference type="EMBL" id="SPD75068.1"/>
    </source>
</evidence>
<proteinExistence type="predicted"/>
<dbReference type="PANTHER" id="PTHR43278">
    <property type="entry name" value="NAD(P)H-DEPENDENT FMN-CONTAINING OXIDOREDUCTASE YWQN-RELATED"/>
    <property type="match status" value="1"/>
</dbReference>
<dbReference type="InterPro" id="IPR051796">
    <property type="entry name" value="ISF_SsuE-like"/>
</dbReference>
<accession>A0A445MZZ1</accession>